<dbReference type="PANTHER" id="PTHR11085">
    <property type="entry name" value="NAD-DEPENDENT PROTEIN DEACYLASE SIRTUIN-5, MITOCHONDRIAL-RELATED"/>
    <property type="match status" value="1"/>
</dbReference>
<reference evidence="7" key="1">
    <citation type="submission" date="2022-11" db="EMBL/GenBank/DDBJ databases">
        <authorList>
            <person name="Kikuchi T."/>
        </authorList>
    </citation>
    <scope>NUCLEOTIDE SEQUENCE</scope>
    <source>
        <strain evidence="7">PS1010</strain>
    </source>
</reference>
<dbReference type="AlphaFoldDB" id="A0A9P1IPT1"/>
<dbReference type="SUPFAM" id="SSF52467">
    <property type="entry name" value="DHS-like NAD/FAD-binding domain"/>
    <property type="match status" value="1"/>
</dbReference>
<sequence length="533" mass="60184">MADEKNTEELDRIENPTSDDVSDTSSQADSDSWQNSNGKRGIIMQVESMLSEGKTAKEIFSIIFPDCHINVNALSDSMVFGIMSELLDRPPVREKLPEFNTLQDAVELFRTKKRILVLTGAGVSVSCGIPDFRSKDGIYARLHAEFPDLPDPTAMFDILSHRFIKLLEDNEQLLRNYTQNIDTLEHQTGISRVIECHGSFSKATCTKCGEKFDGDVIREDVMNKRVAYCRVCNDGVIKPDIVFFGEDLGKRFHRKMAKDKNHVDLLVVIGSSLKVRPVSLIPFSVDENVPQILINRESLPSYRADIELLGNCDDIIREICFSLGGNFSEMIEKYDEEVEKKKKEEHRANRKRRFIELSEFEKIMCEKGGDDDGSKKLKLEEDQAENQGESSTSTSLGNMYQMRYVNIEKNLPPMSCAQVSINQTVFPGAEINYDLDAKMVCRAPIRHVNGRIAYSDSDSSSGEDEGEEEEMEKLARTTSVDNLLLASNADTEMKEEDEEVAESCPADLEYEESNRVSLADFRQACNDLSENFD</sequence>
<evidence type="ECO:0000256" key="4">
    <source>
        <dbReference type="PROSITE-ProRule" id="PRU00236"/>
    </source>
</evidence>
<keyword evidence="2" id="KW-0808">Transferase</keyword>
<dbReference type="GO" id="GO:0046872">
    <property type="term" value="F:metal ion binding"/>
    <property type="evidence" value="ECO:0007669"/>
    <property type="project" value="UniProtKB-KW"/>
</dbReference>
<proteinExistence type="predicted"/>
<organism evidence="7 8">
    <name type="scientific">Caenorhabditis angaria</name>
    <dbReference type="NCBI Taxonomy" id="860376"/>
    <lineage>
        <taxon>Eukaryota</taxon>
        <taxon>Metazoa</taxon>
        <taxon>Ecdysozoa</taxon>
        <taxon>Nematoda</taxon>
        <taxon>Chromadorea</taxon>
        <taxon>Rhabditida</taxon>
        <taxon>Rhabditina</taxon>
        <taxon>Rhabditomorpha</taxon>
        <taxon>Rhabditoidea</taxon>
        <taxon>Rhabditidae</taxon>
        <taxon>Peloderinae</taxon>
        <taxon>Caenorhabditis</taxon>
    </lineage>
</organism>
<dbReference type="InterPro" id="IPR026590">
    <property type="entry name" value="Ssirtuin_cat_dom"/>
</dbReference>
<evidence type="ECO:0000313" key="7">
    <source>
        <dbReference type="EMBL" id="CAI5449748.1"/>
    </source>
</evidence>
<evidence type="ECO:0000259" key="6">
    <source>
        <dbReference type="PROSITE" id="PS50305"/>
    </source>
</evidence>
<evidence type="ECO:0000256" key="1">
    <source>
        <dbReference type="ARBA" id="ARBA00001947"/>
    </source>
</evidence>
<feature type="active site" description="Proton acceptor" evidence="4">
    <location>
        <position position="197"/>
    </location>
</feature>
<dbReference type="PANTHER" id="PTHR11085:SF9">
    <property type="entry name" value="NAD-DEPENDENT PROTEIN DEACETYLASE SIRTUIN-1"/>
    <property type="match status" value="1"/>
</dbReference>
<evidence type="ECO:0000256" key="5">
    <source>
        <dbReference type="SAM" id="MobiDB-lite"/>
    </source>
</evidence>
<dbReference type="GO" id="GO:0002039">
    <property type="term" value="F:p53 binding"/>
    <property type="evidence" value="ECO:0007669"/>
    <property type="project" value="TreeGrafter"/>
</dbReference>
<feature type="domain" description="Deacetylase sirtuin-type" evidence="6">
    <location>
        <begin position="95"/>
        <end position="341"/>
    </location>
</feature>
<gene>
    <name evidence="7" type="ORF">CAMP_LOCUS12385</name>
</gene>
<dbReference type="GO" id="GO:0033553">
    <property type="term" value="C:rDNA heterochromatin"/>
    <property type="evidence" value="ECO:0007669"/>
    <property type="project" value="TreeGrafter"/>
</dbReference>
<accession>A0A9P1IPT1</accession>
<keyword evidence="4" id="KW-0479">Metal-binding</keyword>
<feature type="region of interest" description="Disordered" evidence="5">
    <location>
        <begin position="453"/>
        <end position="479"/>
    </location>
</feature>
<feature type="binding site" evidence="4">
    <location>
        <position position="229"/>
    </location>
    <ligand>
        <name>Zn(2+)</name>
        <dbReference type="ChEBI" id="CHEBI:29105"/>
    </ligand>
</feature>
<feature type="binding site" evidence="4">
    <location>
        <position position="232"/>
    </location>
    <ligand>
        <name>Zn(2+)</name>
        <dbReference type="ChEBI" id="CHEBI:29105"/>
    </ligand>
</feature>
<keyword evidence="4" id="KW-0862">Zinc</keyword>
<keyword evidence="8" id="KW-1185">Reference proteome</keyword>
<dbReference type="InterPro" id="IPR050134">
    <property type="entry name" value="NAD-dep_sirtuin_deacylases"/>
</dbReference>
<dbReference type="GO" id="GO:0003714">
    <property type="term" value="F:transcription corepressor activity"/>
    <property type="evidence" value="ECO:0007669"/>
    <property type="project" value="TreeGrafter"/>
</dbReference>
<dbReference type="GO" id="GO:0017136">
    <property type="term" value="F:histone deacetylase activity, NAD-dependent"/>
    <property type="evidence" value="ECO:0007669"/>
    <property type="project" value="TreeGrafter"/>
</dbReference>
<dbReference type="InterPro" id="IPR003000">
    <property type="entry name" value="Sirtuin"/>
</dbReference>
<feature type="region of interest" description="Disordered" evidence="5">
    <location>
        <begin position="1"/>
        <end position="37"/>
    </location>
</feature>
<dbReference type="Proteomes" id="UP001152747">
    <property type="component" value="Unassembled WGS sequence"/>
</dbReference>
<comment type="cofactor">
    <cofactor evidence="1">
        <name>Zn(2+)</name>
        <dbReference type="ChEBI" id="CHEBI:29105"/>
    </cofactor>
</comment>
<feature type="compositionally biased region" description="Acidic residues" evidence="5">
    <location>
        <begin position="461"/>
        <end position="471"/>
    </location>
</feature>
<dbReference type="Pfam" id="PF02146">
    <property type="entry name" value="SIR2"/>
    <property type="match status" value="2"/>
</dbReference>
<dbReference type="Gene3D" id="3.40.50.1220">
    <property type="entry name" value="TPP-binding domain"/>
    <property type="match status" value="2"/>
</dbReference>
<dbReference type="InterPro" id="IPR029035">
    <property type="entry name" value="DHS-like_NAD/FAD-binding_dom"/>
</dbReference>
<dbReference type="PROSITE" id="PS50305">
    <property type="entry name" value="SIRTUIN"/>
    <property type="match status" value="1"/>
</dbReference>
<dbReference type="GO" id="GO:0070403">
    <property type="term" value="F:NAD+ binding"/>
    <property type="evidence" value="ECO:0007669"/>
    <property type="project" value="InterPro"/>
</dbReference>
<dbReference type="GO" id="GO:0005654">
    <property type="term" value="C:nucleoplasm"/>
    <property type="evidence" value="ECO:0007669"/>
    <property type="project" value="TreeGrafter"/>
</dbReference>
<evidence type="ECO:0000256" key="2">
    <source>
        <dbReference type="ARBA" id="ARBA00022679"/>
    </source>
</evidence>
<comment type="caution">
    <text evidence="7">The sequence shown here is derived from an EMBL/GenBank/DDBJ whole genome shotgun (WGS) entry which is preliminary data.</text>
</comment>
<evidence type="ECO:0000256" key="3">
    <source>
        <dbReference type="ARBA" id="ARBA00023027"/>
    </source>
</evidence>
<feature type="compositionally biased region" description="Basic and acidic residues" evidence="5">
    <location>
        <begin position="1"/>
        <end position="14"/>
    </location>
</feature>
<feature type="binding site" evidence="4">
    <location>
        <position position="208"/>
    </location>
    <ligand>
        <name>Zn(2+)</name>
        <dbReference type="ChEBI" id="CHEBI:29105"/>
    </ligand>
</feature>
<feature type="binding site" evidence="4">
    <location>
        <position position="205"/>
    </location>
    <ligand>
        <name>Zn(2+)</name>
        <dbReference type="ChEBI" id="CHEBI:29105"/>
    </ligand>
</feature>
<protein>
    <recommendedName>
        <fullName evidence="6">Deacetylase sirtuin-type domain-containing protein</fullName>
    </recommendedName>
</protein>
<dbReference type="OrthoDB" id="424302at2759"/>
<evidence type="ECO:0000313" key="8">
    <source>
        <dbReference type="Proteomes" id="UP001152747"/>
    </source>
</evidence>
<dbReference type="EMBL" id="CANHGI010000004">
    <property type="protein sequence ID" value="CAI5449748.1"/>
    <property type="molecule type" value="Genomic_DNA"/>
</dbReference>
<keyword evidence="3" id="KW-0520">NAD</keyword>
<name>A0A9P1IPT1_9PELO</name>
<dbReference type="GO" id="GO:0005637">
    <property type="term" value="C:nuclear inner membrane"/>
    <property type="evidence" value="ECO:0007669"/>
    <property type="project" value="TreeGrafter"/>
</dbReference>
<feature type="compositionally biased region" description="Polar residues" evidence="5">
    <location>
        <begin position="15"/>
        <end position="37"/>
    </location>
</feature>